<evidence type="ECO:0000256" key="3">
    <source>
        <dbReference type="ARBA" id="ARBA00011245"/>
    </source>
</evidence>
<evidence type="ECO:0000256" key="2">
    <source>
        <dbReference type="ARBA" id="ARBA00010168"/>
    </source>
</evidence>
<dbReference type="InterPro" id="IPR039787">
    <property type="entry name" value="ENDOU"/>
</dbReference>
<dbReference type="InterPro" id="IPR018998">
    <property type="entry name" value="EndoU_C"/>
</dbReference>
<evidence type="ECO:0000256" key="6">
    <source>
        <dbReference type="ARBA" id="ARBA00022759"/>
    </source>
</evidence>
<dbReference type="PROSITE" id="PS51959">
    <property type="entry name" value="ENDOU"/>
    <property type="match status" value="1"/>
</dbReference>
<evidence type="ECO:0000313" key="14">
    <source>
        <dbReference type="Proteomes" id="UP000030645"/>
    </source>
</evidence>
<comment type="subunit">
    <text evidence="3">Monomer.</text>
</comment>
<dbReference type="EMBL" id="KE346119">
    <property type="protein sequence ID" value="EXC26754.1"/>
    <property type="molecule type" value="Genomic_DNA"/>
</dbReference>
<evidence type="ECO:0000256" key="7">
    <source>
        <dbReference type="ARBA" id="ARBA00022801"/>
    </source>
</evidence>
<comment type="similarity">
    <text evidence="2">Belongs to the ENDOU family.</text>
</comment>
<keyword evidence="4" id="KW-0540">Nuclease</keyword>
<dbReference type="CDD" id="cd21159">
    <property type="entry name" value="XendoU"/>
    <property type="match status" value="1"/>
</dbReference>
<dbReference type="PANTHER" id="PTHR12439:SF11">
    <property type="entry name" value="URIDYLATE-SPECIFIC ENDORIBONUCLEASE"/>
    <property type="match status" value="1"/>
</dbReference>
<evidence type="ECO:0000259" key="12">
    <source>
        <dbReference type="PROSITE" id="PS51959"/>
    </source>
</evidence>
<dbReference type="SUPFAM" id="SSF142877">
    <property type="entry name" value="EndoU-like"/>
    <property type="match status" value="1"/>
</dbReference>
<protein>
    <recommendedName>
        <fullName evidence="12">EndoU domain-containing protein</fullName>
    </recommendedName>
</protein>
<dbReference type="PANTHER" id="PTHR12439">
    <property type="entry name" value="PLACENTAL PROTEIN 11-RELATED"/>
    <property type="match status" value="1"/>
</dbReference>
<dbReference type="GO" id="GO:0003723">
    <property type="term" value="F:RNA binding"/>
    <property type="evidence" value="ECO:0007669"/>
    <property type="project" value="UniProtKB-KW"/>
</dbReference>
<organism evidence="13 14">
    <name type="scientific">Morus notabilis</name>
    <dbReference type="NCBI Taxonomy" id="981085"/>
    <lineage>
        <taxon>Eukaryota</taxon>
        <taxon>Viridiplantae</taxon>
        <taxon>Streptophyta</taxon>
        <taxon>Embryophyta</taxon>
        <taxon>Tracheophyta</taxon>
        <taxon>Spermatophyta</taxon>
        <taxon>Magnoliopsida</taxon>
        <taxon>eudicotyledons</taxon>
        <taxon>Gunneridae</taxon>
        <taxon>Pentapetalae</taxon>
        <taxon>rosids</taxon>
        <taxon>fabids</taxon>
        <taxon>Rosales</taxon>
        <taxon>Moraceae</taxon>
        <taxon>Moreae</taxon>
        <taxon>Morus</taxon>
    </lineage>
</organism>
<name>W9SU69_9ROSA</name>
<dbReference type="InterPro" id="IPR037227">
    <property type="entry name" value="EndoU-like"/>
</dbReference>
<feature type="region of interest" description="Disordered" evidence="11">
    <location>
        <begin position="1"/>
        <end position="164"/>
    </location>
</feature>
<feature type="compositionally biased region" description="Basic and acidic residues" evidence="11">
    <location>
        <begin position="67"/>
        <end position="99"/>
    </location>
</feature>
<evidence type="ECO:0000256" key="4">
    <source>
        <dbReference type="ARBA" id="ARBA00022722"/>
    </source>
</evidence>
<evidence type="ECO:0000313" key="13">
    <source>
        <dbReference type="EMBL" id="EXC26754.1"/>
    </source>
</evidence>
<keyword evidence="8" id="KW-0694">RNA-binding</keyword>
<sequence length="495" mass="56734">MDGLIKGLIDVALGQGDDQRDESGPQSRDERSRSTWAEVVSSEQDNDEQSSDRRSHVYGRNQWSGEEQSHYGRDEWQNVDSRPSRRNERIPHEEYEKGGDIYGQSRYEQSRYEQSHWSRKEDDENSTDGWETVGKKHPRRPHKVQKDNWNGYKRPPSEQQYSDEVEIGSRVEPTEEELADLSQACNKLWELDTNRLVAGKDYEIDCGEGKKVFQKEDMAGGSLFNWLNEDVFRKPTFSRFCSLLDNYNPNEGCKEVVTSEERQEQAAFIEEISRTAPIKYLHKYLSSKGIVSENLQDFKRTMTSLWFDLYGRGGTSGSSSAFEHVFVGEVKQRNEQEICGFHNWLQFYLEEAKGRVDYQGYIFPRRCGQAPDSETQLLTIQFEWNGLLKSVSSTLVGVSPEFEIALYTLCFYVGGEDNHVQLGPYSIFTREEIGTYVGDGNGVVFSPPAQRTKNPHVSHPLNAYKLAGYRKGSTRGAPHDNDNEAIVLTLTLLMK</sequence>
<dbReference type="Pfam" id="PF09412">
    <property type="entry name" value="XendoU"/>
    <property type="match status" value="1"/>
</dbReference>
<keyword evidence="10" id="KW-0456">Lyase</keyword>
<keyword evidence="14" id="KW-1185">Reference proteome</keyword>
<gene>
    <name evidence="13" type="ORF">L484_023370</name>
</gene>
<evidence type="ECO:0000256" key="5">
    <source>
        <dbReference type="ARBA" id="ARBA00022723"/>
    </source>
</evidence>
<feature type="compositionally biased region" description="Basic and acidic residues" evidence="11">
    <location>
        <begin position="108"/>
        <end position="122"/>
    </location>
</feature>
<keyword evidence="5" id="KW-0479">Metal-binding</keyword>
<evidence type="ECO:0000256" key="8">
    <source>
        <dbReference type="ARBA" id="ARBA00022884"/>
    </source>
</evidence>
<comment type="cofactor">
    <cofactor evidence="1">
        <name>Mn(2+)</name>
        <dbReference type="ChEBI" id="CHEBI:29035"/>
    </cofactor>
</comment>
<feature type="compositionally biased region" description="Basic and acidic residues" evidence="11">
    <location>
        <begin position="17"/>
        <end position="33"/>
    </location>
</feature>
<dbReference type="eggNOG" id="KOG2849">
    <property type="taxonomic scope" value="Eukaryota"/>
</dbReference>
<dbReference type="Proteomes" id="UP000030645">
    <property type="component" value="Unassembled WGS sequence"/>
</dbReference>
<evidence type="ECO:0000256" key="9">
    <source>
        <dbReference type="ARBA" id="ARBA00023211"/>
    </source>
</evidence>
<evidence type="ECO:0000256" key="11">
    <source>
        <dbReference type="SAM" id="MobiDB-lite"/>
    </source>
</evidence>
<dbReference type="GO" id="GO:0004521">
    <property type="term" value="F:RNA endonuclease activity"/>
    <property type="evidence" value="ECO:0007669"/>
    <property type="project" value="InterPro"/>
</dbReference>
<proteinExistence type="inferred from homology"/>
<keyword evidence="6" id="KW-0255">Endonuclease</keyword>
<evidence type="ECO:0000256" key="10">
    <source>
        <dbReference type="ARBA" id="ARBA00023239"/>
    </source>
</evidence>
<dbReference type="GO" id="GO:0016787">
    <property type="term" value="F:hydrolase activity"/>
    <property type="evidence" value="ECO:0007669"/>
    <property type="project" value="UniProtKB-KW"/>
</dbReference>
<dbReference type="AlphaFoldDB" id="W9SU69"/>
<keyword evidence="7" id="KW-0378">Hydrolase</keyword>
<dbReference type="GO" id="GO:0046872">
    <property type="term" value="F:metal ion binding"/>
    <property type="evidence" value="ECO:0007669"/>
    <property type="project" value="UniProtKB-KW"/>
</dbReference>
<reference evidence="14" key="1">
    <citation type="submission" date="2013-01" db="EMBL/GenBank/DDBJ databases">
        <title>Draft Genome Sequence of a Mulberry Tree, Morus notabilis C.K. Schneid.</title>
        <authorList>
            <person name="He N."/>
            <person name="Zhao S."/>
        </authorList>
    </citation>
    <scope>NUCLEOTIDE SEQUENCE</scope>
</reference>
<accession>W9SU69</accession>
<feature type="domain" description="EndoU" evidence="12">
    <location>
        <begin position="177"/>
        <end position="452"/>
    </location>
</feature>
<evidence type="ECO:0000256" key="1">
    <source>
        <dbReference type="ARBA" id="ARBA00001936"/>
    </source>
</evidence>
<keyword evidence="9" id="KW-0464">Manganese</keyword>
<dbReference type="GO" id="GO:0016829">
    <property type="term" value="F:lyase activity"/>
    <property type="evidence" value="ECO:0007669"/>
    <property type="project" value="UniProtKB-KW"/>
</dbReference>